<dbReference type="InterPro" id="IPR058939">
    <property type="entry name" value="Mtase_EDM2"/>
</dbReference>
<dbReference type="ExpressionAtlas" id="A0A2K3LET7">
    <property type="expression patterns" value="baseline"/>
</dbReference>
<comment type="caution">
    <text evidence="2">The sequence shown here is derived from an EMBL/GenBank/DDBJ whole genome shotgun (WGS) entry which is preliminary data.</text>
</comment>
<name>A0A2K3LET7_TRIPR</name>
<accession>A0A2K3LET7</accession>
<dbReference type="STRING" id="57577.A0A2K3LET7"/>
<reference evidence="2 3" key="1">
    <citation type="journal article" date="2014" name="Am. J. Bot.">
        <title>Genome assembly and annotation for red clover (Trifolium pratense; Fabaceae).</title>
        <authorList>
            <person name="Istvanek J."/>
            <person name="Jaros M."/>
            <person name="Krenek A."/>
            <person name="Repkova J."/>
        </authorList>
    </citation>
    <scope>NUCLEOTIDE SEQUENCE [LARGE SCALE GENOMIC DNA]</scope>
    <source>
        <strain evidence="3">cv. Tatra</strain>
        <tissue evidence="2">Young leaves</tissue>
    </source>
</reference>
<evidence type="ECO:0000259" key="1">
    <source>
        <dbReference type="Pfam" id="PF26055"/>
    </source>
</evidence>
<proteinExistence type="predicted"/>
<evidence type="ECO:0000313" key="2">
    <source>
        <dbReference type="EMBL" id="PNX77036.1"/>
    </source>
</evidence>
<dbReference type="Pfam" id="PF26055">
    <property type="entry name" value="Mtase_EDM2"/>
    <property type="match status" value="1"/>
</dbReference>
<dbReference type="PANTHER" id="PTHR46235:SF13">
    <property type="entry name" value="EDM2-LIKE PROTEIN1"/>
    <property type="match status" value="1"/>
</dbReference>
<dbReference type="PANTHER" id="PTHR46235">
    <property type="entry name" value="PHD FINGER-CONTAINING PROTEIN DDB_G0268158"/>
    <property type="match status" value="1"/>
</dbReference>
<dbReference type="AlphaFoldDB" id="A0A2K3LET7"/>
<dbReference type="EMBL" id="ASHM01031670">
    <property type="protein sequence ID" value="PNX77036.1"/>
    <property type="molecule type" value="Genomic_DNA"/>
</dbReference>
<reference evidence="2 3" key="2">
    <citation type="journal article" date="2017" name="Front. Plant Sci.">
        <title>Gene Classification and Mining of Molecular Markers Useful in Red Clover (Trifolium pratense) Breeding.</title>
        <authorList>
            <person name="Istvanek J."/>
            <person name="Dluhosova J."/>
            <person name="Dluhos P."/>
            <person name="Patkova L."/>
            <person name="Nedelnik J."/>
            <person name="Repkova J."/>
        </authorList>
    </citation>
    <scope>NUCLEOTIDE SEQUENCE [LARGE SCALE GENOMIC DNA]</scope>
    <source>
        <strain evidence="3">cv. Tatra</strain>
        <tissue evidence="2">Young leaves</tissue>
    </source>
</reference>
<sequence>MKSKLDQTGKSCSFKNYDLFQAKNDFNFEKRDWMTVQAEELPHGSQLIIGLNPPFGVNGSLANKFINKALTFKPKLLILIVPKVTRRLDRNKGGYDLIWEDDEICSGKSFYLPGSVDTQHKQLEDWNLKAPPLYLWSRPDWTSWHMGIAQYHGHIKHNNYLGLHAPDNFLSIFDGVPDDNGDILLQDCAPSFAL</sequence>
<evidence type="ECO:0000313" key="3">
    <source>
        <dbReference type="Proteomes" id="UP000236291"/>
    </source>
</evidence>
<gene>
    <name evidence="2" type="ORF">L195_g032996</name>
</gene>
<dbReference type="Proteomes" id="UP000236291">
    <property type="component" value="Unassembled WGS sequence"/>
</dbReference>
<feature type="domain" description="DM2" evidence="1">
    <location>
        <begin position="1"/>
        <end position="150"/>
    </location>
</feature>
<protein>
    <submittedName>
        <fullName evidence="2">Enhanced downy mildew protein</fullName>
    </submittedName>
</protein>
<organism evidence="2 3">
    <name type="scientific">Trifolium pratense</name>
    <name type="common">Red clover</name>
    <dbReference type="NCBI Taxonomy" id="57577"/>
    <lineage>
        <taxon>Eukaryota</taxon>
        <taxon>Viridiplantae</taxon>
        <taxon>Streptophyta</taxon>
        <taxon>Embryophyta</taxon>
        <taxon>Tracheophyta</taxon>
        <taxon>Spermatophyta</taxon>
        <taxon>Magnoliopsida</taxon>
        <taxon>eudicotyledons</taxon>
        <taxon>Gunneridae</taxon>
        <taxon>Pentapetalae</taxon>
        <taxon>rosids</taxon>
        <taxon>fabids</taxon>
        <taxon>Fabales</taxon>
        <taxon>Fabaceae</taxon>
        <taxon>Papilionoideae</taxon>
        <taxon>50 kb inversion clade</taxon>
        <taxon>NPAAA clade</taxon>
        <taxon>Hologalegina</taxon>
        <taxon>IRL clade</taxon>
        <taxon>Trifolieae</taxon>
        <taxon>Trifolium</taxon>
    </lineage>
</organism>